<evidence type="ECO:0008006" key="4">
    <source>
        <dbReference type="Google" id="ProtNLM"/>
    </source>
</evidence>
<dbReference type="SUPFAM" id="SSF111038">
    <property type="entry name" value="YjbQ-like"/>
    <property type="match status" value="1"/>
</dbReference>
<dbReference type="NCBIfam" id="TIGR00149">
    <property type="entry name" value="TIGR00149_YjbQ"/>
    <property type="match status" value="1"/>
</dbReference>
<dbReference type="AlphaFoldDB" id="R8AZ12"/>
<evidence type="ECO:0000313" key="2">
    <source>
        <dbReference type="EMBL" id="EON91517.1"/>
    </source>
</evidence>
<sequence>MIWKQEFIELAPLPRGFHLVTNEIVAQAPDLRNCQVGLLHLFIQHSSASLAINENADPDVRGDLERHFNVLAPEGADYYQHTAEGVDDMPAHIKNVLIGHSLTIPISDGHLALGTWQGIYLCEHRDHAGSRRIVATLQGRW</sequence>
<dbReference type="RefSeq" id="WP_012138869.1">
    <property type="nucleotide sequence ID" value="NZ_KE007326.1"/>
</dbReference>
<dbReference type="OrthoDB" id="9801725at2"/>
<evidence type="ECO:0000313" key="3">
    <source>
        <dbReference type="Proteomes" id="UP000016540"/>
    </source>
</evidence>
<evidence type="ECO:0000256" key="1">
    <source>
        <dbReference type="ARBA" id="ARBA00005534"/>
    </source>
</evidence>
<dbReference type="PROSITE" id="PS01314">
    <property type="entry name" value="UPF0047"/>
    <property type="match status" value="1"/>
</dbReference>
<comment type="caution">
    <text evidence="2">The sequence shown here is derived from an EMBL/GenBank/DDBJ whole genome shotgun (WGS) entry which is preliminary data.</text>
</comment>
<dbReference type="Proteomes" id="UP000016540">
    <property type="component" value="Unassembled WGS sequence"/>
</dbReference>
<dbReference type="PANTHER" id="PTHR30615:SF8">
    <property type="entry name" value="UPF0047 PROTEIN C4A8.02C"/>
    <property type="match status" value="1"/>
</dbReference>
<accession>R8AZ12</accession>
<dbReference type="PANTHER" id="PTHR30615">
    <property type="entry name" value="UNCHARACTERIZED PROTEIN YJBQ-RELATED"/>
    <property type="match status" value="1"/>
</dbReference>
<dbReference type="PATRIC" id="fig|1318628.3.peg.2751"/>
<dbReference type="PIRSF" id="PIRSF004681">
    <property type="entry name" value="UCP004681"/>
    <property type="match status" value="1"/>
</dbReference>
<dbReference type="Pfam" id="PF01894">
    <property type="entry name" value="YjbQ"/>
    <property type="match status" value="1"/>
</dbReference>
<dbReference type="STRING" id="1318628.MARLIPOL_13764"/>
<dbReference type="EMBL" id="ASAD01000015">
    <property type="protein sequence ID" value="EON91517.1"/>
    <property type="molecule type" value="Genomic_DNA"/>
</dbReference>
<protein>
    <recommendedName>
        <fullName evidence="4">Secondary thiamine-phosphate synthase enzyme</fullName>
    </recommendedName>
</protein>
<organism evidence="2 3">
    <name type="scientific">Marinobacter lipolyticus SM19</name>
    <dbReference type="NCBI Taxonomy" id="1318628"/>
    <lineage>
        <taxon>Bacteria</taxon>
        <taxon>Pseudomonadati</taxon>
        <taxon>Pseudomonadota</taxon>
        <taxon>Gammaproteobacteria</taxon>
        <taxon>Pseudomonadales</taxon>
        <taxon>Marinobacteraceae</taxon>
        <taxon>Marinobacter</taxon>
    </lineage>
</organism>
<proteinExistence type="inferred from homology"/>
<keyword evidence="3" id="KW-1185">Reference proteome</keyword>
<dbReference type="InterPro" id="IPR035917">
    <property type="entry name" value="YjbQ-like_sf"/>
</dbReference>
<name>R8AZ12_9GAMM</name>
<reference evidence="2 3" key="1">
    <citation type="journal article" date="2013" name="Genome Announc.">
        <title>Draft Genome Sequence of the Moderately Halophilic Bacterium Marinobacter lipolyticus Strain SM19.</title>
        <authorList>
            <person name="Papke R.T."/>
            <person name="de la Haba R.R."/>
            <person name="Infante-Dominguez C."/>
            <person name="Perez D."/>
            <person name="Sanchez-Porro C."/>
            <person name="Lapierre P."/>
            <person name="Ventosa A."/>
        </authorList>
    </citation>
    <scope>NUCLEOTIDE SEQUENCE [LARGE SCALE GENOMIC DNA]</scope>
    <source>
        <strain evidence="2 3">SM19</strain>
    </source>
</reference>
<dbReference type="HOGENOM" id="CLU_096980_0_2_6"/>
<comment type="similarity">
    <text evidence="1">Belongs to the UPF0047 family.</text>
</comment>
<dbReference type="Gene3D" id="2.60.120.460">
    <property type="entry name" value="YjbQ-like"/>
    <property type="match status" value="1"/>
</dbReference>
<dbReference type="eggNOG" id="COG0432">
    <property type="taxonomic scope" value="Bacteria"/>
</dbReference>
<dbReference type="InterPro" id="IPR001602">
    <property type="entry name" value="UPF0047_YjbQ-like"/>
</dbReference>
<gene>
    <name evidence="2" type="ORF">MARLIPOL_13764</name>
</gene>